<accession>A0ABR4N275</accession>
<dbReference type="InterPro" id="IPR050786">
    <property type="entry name" value="EFG1_rRNA-proc"/>
</dbReference>
<feature type="compositionally biased region" description="Acidic residues" evidence="8">
    <location>
        <begin position="223"/>
        <end position="237"/>
    </location>
</feature>
<reference evidence="9 10" key="1">
    <citation type="submission" date="2023-09" db="EMBL/GenBank/DDBJ databases">
        <title>Pangenome analysis of Batrachochytrium dendrobatidis and related Chytrids.</title>
        <authorList>
            <person name="Yacoub M.N."/>
            <person name="Stajich J.E."/>
            <person name="James T.Y."/>
        </authorList>
    </citation>
    <scope>NUCLEOTIDE SEQUENCE [LARGE SCALE GENOMIC DNA]</scope>
    <source>
        <strain evidence="9 10">JEL0888</strain>
    </source>
</reference>
<keyword evidence="7" id="KW-0539">Nucleus</keyword>
<evidence type="ECO:0000313" key="9">
    <source>
        <dbReference type="EMBL" id="KAL2913626.1"/>
    </source>
</evidence>
<sequence>MDGDNSKTPPGVQTSDRAASEGGRQRKYGKNGRYKGINPLAKKYGHHVQKKTASSESRSALSKKIRDTERTLKRPGINATTKQELERRIKALRVKIDVQDTEAREQKLYEKYKYVRFVESKKITRKIAQTERQLQETPATASRAKALAKELAELKVKLAYTKHYPADEKYISLFPKEPLAPDAPSAARQARILELVRSAQAEGLFEKPGFVLRLKDARAESGTDQDGDEDNGNDLEDISDRVSNAGAKSDSDEETTGDEVDQHGIKSKASSLRKDKLASSRSGGGPPVAESVAATSVAKHNKAHSKIMAAKPPIQAPPVVAASSKLTGKKQGRKNAPSSTPAATQDDFFIN</sequence>
<dbReference type="EMBL" id="JADGIZ020000044">
    <property type="protein sequence ID" value="KAL2913626.1"/>
    <property type="molecule type" value="Genomic_DNA"/>
</dbReference>
<dbReference type="Pfam" id="PF10153">
    <property type="entry name" value="Efg1"/>
    <property type="match status" value="1"/>
</dbReference>
<comment type="subcellular location">
    <subcellularLocation>
        <location evidence="1">Nucleus</location>
        <location evidence="1">Nucleolus</location>
    </subcellularLocation>
</comment>
<feature type="compositionally biased region" description="Polar residues" evidence="8">
    <location>
        <begin position="1"/>
        <end position="17"/>
    </location>
</feature>
<keyword evidence="5" id="KW-0698">rRNA processing</keyword>
<evidence type="ECO:0000256" key="1">
    <source>
        <dbReference type="ARBA" id="ARBA00004604"/>
    </source>
</evidence>
<feature type="region of interest" description="Disordered" evidence="8">
    <location>
        <begin position="1"/>
        <end position="79"/>
    </location>
</feature>
<comment type="caution">
    <text evidence="9">The sequence shown here is derived from an EMBL/GenBank/DDBJ whole genome shotgun (WGS) entry which is preliminary data.</text>
</comment>
<dbReference type="PANTHER" id="PTHR33911">
    <property type="entry name" value="RRNA-PROCESSING PROTEIN EFG1"/>
    <property type="match status" value="1"/>
</dbReference>
<protein>
    <recommendedName>
        <fullName evidence="3">rRNA-processing protein EFG1</fullName>
    </recommendedName>
    <alternativeName>
        <fullName evidence="4">rRNA-processing protein efg1</fullName>
    </alternativeName>
</protein>
<dbReference type="InterPro" id="IPR019310">
    <property type="entry name" value="Efg1"/>
</dbReference>
<keyword evidence="10" id="KW-1185">Reference proteome</keyword>
<dbReference type="PANTHER" id="PTHR33911:SF1">
    <property type="entry name" value="RRNA-PROCESSING PROTEIN EFG1"/>
    <property type="match status" value="1"/>
</dbReference>
<evidence type="ECO:0000313" key="10">
    <source>
        <dbReference type="Proteomes" id="UP001527925"/>
    </source>
</evidence>
<comment type="similarity">
    <text evidence="2">Belongs to the EFG1 family.</text>
</comment>
<evidence type="ECO:0000256" key="6">
    <source>
        <dbReference type="ARBA" id="ARBA00023054"/>
    </source>
</evidence>
<organism evidence="9 10">
    <name type="scientific">Polyrhizophydium stewartii</name>
    <dbReference type="NCBI Taxonomy" id="2732419"/>
    <lineage>
        <taxon>Eukaryota</taxon>
        <taxon>Fungi</taxon>
        <taxon>Fungi incertae sedis</taxon>
        <taxon>Chytridiomycota</taxon>
        <taxon>Chytridiomycota incertae sedis</taxon>
        <taxon>Chytridiomycetes</taxon>
        <taxon>Rhizophydiales</taxon>
        <taxon>Rhizophydiales incertae sedis</taxon>
        <taxon>Polyrhizophydium</taxon>
    </lineage>
</organism>
<evidence type="ECO:0000256" key="4">
    <source>
        <dbReference type="ARBA" id="ARBA00019827"/>
    </source>
</evidence>
<keyword evidence="6" id="KW-0175">Coiled coil</keyword>
<feature type="compositionally biased region" description="Polar residues" evidence="8">
    <location>
        <begin position="51"/>
        <end position="60"/>
    </location>
</feature>
<dbReference type="Proteomes" id="UP001527925">
    <property type="component" value="Unassembled WGS sequence"/>
</dbReference>
<proteinExistence type="inferred from homology"/>
<evidence type="ECO:0000256" key="2">
    <source>
        <dbReference type="ARBA" id="ARBA00006916"/>
    </source>
</evidence>
<evidence type="ECO:0000256" key="5">
    <source>
        <dbReference type="ARBA" id="ARBA00022552"/>
    </source>
</evidence>
<gene>
    <name evidence="9" type="ORF">HK105_206928</name>
</gene>
<feature type="region of interest" description="Disordered" evidence="8">
    <location>
        <begin position="220"/>
        <end position="351"/>
    </location>
</feature>
<evidence type="ECO:0000256" key="7">
    <source>
        <dbReference type="ARBA" id="ARBA00023242"/>
    </source>
</evidence>
<evidence type="ECO:0000256" key="8">
    <source>
        <dbReference type="SAM" id="MobiDB-lite"/>
    </source>
</evidence>
<evidence type="ECO:0000256" key="3">
    <source>
        <dbReference type="ARBA" id="ARBA00018689"/>
    </source>
</evidence>
<name>A0ABR4N275_9FUNG</name>